<dbReference type="AlphaFoldDB" id="A0A6V7UYS2"/>
<reference evidence="1 2" key="1">
    <citation type="submission" date="2020-08" db="EMBL/GenBank/DDBJ databases">
        <authorList>
            <person name="Koutsovoulos G."/>
            <person name="Danchin GJ E."/>
        </authorList>
    </citation>
    <scope>NUCLEOTIDE SEQUENCE [LARGE SCALE GENOMIC DNA]</scope>
</reference>
<comment type="caution">
    <text evidence="1">The sequence shown here is derived from an EMBL/GenBank/DDBJ whole genome shotgun (WGS) entry which is preliminary data.</text>
</comment>
<evidence type="ECO:0000313" key="2">
    <source>
        <dbReference type="Proteomes" id="UP000580250"/>
    </source>
</evidence>
<sequence length="44" mass="5202">MVNAFVGNEWPLEIDPTNVQKADKDEQKKKFIHKIELQRNRPVP</sequence>
<dbReference type="EMBL" id="CAJEWN010000129">
    <property type="protein sequence ID" value="CAD2167599.1"/>
    <property type="molecule type" value="Genomic_DNA"/>
</dbReference>
<evidence type="ECO:0000313" key="1">
    <source>
        <dbReference type="EMBL" id="CAD2167599.1"/>
    </source>
</evidence>
<dbReference type="Proteomes" id="UP000580250">
    <property type="component" value="Unassembled WGS sequence"/>
</dbReference>
<proteinExistence type="predicted"/>
<protein>
    <submittedName>
        <fullName evidence="1">Uncharacterized protein</fullName>
    </submittedName>
</protein>
<gene>
    <name evidence="1" type="ORF">MENT_LOCUS18900</name>
</gene>
<accession>A0A6V7UYS2</accession>
<name>A0A6V7UYS2_MELEN</name>
<organism evidence="1 2">
    <name type="scientific">Meloidogyne enterolobii</name>
    <name type="common">Root-knot nematode worm</name>
    <name type="synonym">Meloidogyne mayaguensis</name>
    <dbReference type="NCBI Taxonomy" id="390850"/>
    <lineage>
        <taxon>Eukaryota</taxon>
        <taxon>Metazoa</taxon>
        <taxon>Ecdysozoa</taxon>
        <taxon>Nematoda</taxon>
        <taxon>Chromadorea</taxon>
        <taxon>Rhabditida</taxon>
        <taxon>Tylenchina</taxon>
        <taxon>Tylenchomorpha</taxon>
        <taxon>Tylenchoidea</taxon>
        <taxon>Meloidogynidae</taxon>
        <taxon>Meloidogyninae</taxon>
        <taxon>Meloidogyne</taxon>
    </lineage>
</organism>